<accession>A0A087EBD0</accession>
<comment type="caution">
    <text evidence="1">The sequence shown here is derived from an EMBL/GenBank/DDBJ whole genome shotgun (WGS) entry which is preliminary data.</text>
</comment>
<gene>
    <name evidence="1" type="ORF">BISU_1609</name>
</gene>
<name>A0A087EBD0_9BIFI</name>
<proteinExistence type="predicted"/>
<evidence type="ECO:0000313" key="2">
    <source>
        <dbReference type="Proteomes" id="UP000029055"/>
    </source>
</evidence>
<dbReference type="STRING" id="77635.BISU_1609"/>
<keyword evidence="2" id="KW-1185">Reference proteome</keyword>
<dbReference type="AlphaFoldDB" id="A0A087EBD0"/>
<reference evidence="1 2" key="1">
    <citation type="submission" date="2014-03" db="EMBL/GenBank/DDBJ databases">
        <title>Genomics of Bifidobacteria.</title>
        <authorList>
            <person name="Ventura M."/>
            <person name="Milani C."/>
            <person name="Lugli G.A."/>
        </authorList>
    </citation>
    <scope>NUCLEOTIDE SEQUENCE [LARGE SCALE GENOMIC DNA]</scope>
    <source>
        <strain evidence="1 2">LMG 11597</strain>
    </source>
</reference>
<dbReference type="eggNOG" id="COG0366">
    <property type="taxonomic scope" value="Bacteria"/>
</dbReference>
<organism evidence="1 2">
    <name type="scientific">Bifidobacterium subtile</name>
    <dbReference type="NCBI Taxonomy" id="77635"/>
    <lineage>
        <taxon>Bacteria</taxon>
        <taxon>Bacillati</taxon>
        <taxon>Actinomycetota</taxon>
        <taxon>Actinomycetes</taxon>
        <taxon>Bifidobacteriales</taxon>
        <taxon>Bifidobacteriaceae</taxon>
        <taxon>Bifidobacterium</taxon>
    </lineage>
</organism>
<protein>
    <submittedName>
        <fullName evidence="1">Alpha amylase catalytic subunit</fullName>
    </submittedName>
</protein>
<evidence type="ECO:0000313" key="1">
    <source>
        <dbReference type="EMBL" id="KFJ05081.1"/>
    </source>
</evidence>
<dbReference type="Proteomes" id="UP000029055">
    <property type="component" value="Unassembled WGS sequence"/>
</dbReference>
<dbReference type="EMBL" id="JGZR01000002">
    <property type="protein sequence ID" value="KFJ05081.1"/>
    <property type="molecule type" value="Genomic_DNA"/>
</dbReference>
<sequence>MHALQLRGSVVHSTAGANAAHLRHHRHEQRRAYGSCQLLRIRHENNAWAGAEFVWLDVDPNVVAFRRGSLICAVNCSGKPVSFPSDGEVLASSSSYNGSLLEGDSAVWLRA</sequence>